<protein>
    <submittedName>
        <fullName evidence="1">Uncharacterized protein</fullName>
    </submittedName>
</protein>
<organism evidence="1">
    <name type="scientific">viral metagenome</name>
    <dbReference type="NCBI Taxonomy" id="1070528"/>
    <lineage>
        <taxon>unclassified sequences</taxon>
        <taxon>metagenomes</taxon>
        <taxon>organismal metagenomes</taxon>
    </lineage>
</organism>
<dbReference type="EMBL" id="MN739971">
    <property type="protein sequence ID" value="QHT80545.1"/>
    <property type="molecule type" value="Genomic_DNA"/>
</dbReference>
<name>A0A6C0HK67_9ZZZZ</name>
<dbReference type="AlphaFoldDB" id="A0A6C0HK67"/>
<proteinExistence type="predicted"/>
<reference evidence="1" key="1">
    <citation type="journal article" date="2020" name="Nature">
        <title>Giant virus diversity and host interactions through global metagenomics.</title>
        <authorList>
            <person name="Schulz F."/>
            <person name="Roux S."/>
            <person name="Paez-Espino D."/>
            <person name="Jungbluth S."/>
            <person name="Walsh D.A."/>
            <person name="Denef V.J."/>
            <person name="McMahon K.D."/>
            <person name="Konstantinidis K.T."/>
            <person name="Eloe-Fadrosh E.A."/>
            <person name="Kyrpides N.C."/>
            <person name="Woyke T."/>
        </authorList>
    </citation>
    <scope>NUCLEOTIDE SEQUENCE</scope>
    <source>
        <strain evidence="1">GVMAG-M-3300023184-120</strain>
    </source>
</reference>
<accession>A0A6C0HK67</accession>
<evidence type="ECO:0000313" key="1">
    <source>
        <dbReference type="EMBL" id="QHT80545.1"/>
    </source>
</evidence>
<sequence>MDKRLNRQLETYISNFKNSIKSKVVELKINSNDASALMAHVYEYERLVFSKEDVSKRKRIKNSIPQTNRCHAKRATCEQCTRKQKEGHLFCGTHVKGTPHGIISTEETEAYQIKSEVFAEEIYGIVYYLDKHGHVFSTEDVLNNKENPRVIATYKVTNGVYTVPSLGLV</sequence>